<evidence type="ECO:0000313" key="3">
    <source>
        <dbReference type="Proteomes" id="UP000015105"/>
    </source>
</evidence>
<organism evidence="2 3">
    <name type="scientific">Aegilops tauschii subsp. strangulata</name>
    <name type="common">Goatgrass</name>
    <dbReference type="NCBI Taxonomy" id="200361"/>
    <lineage>
        <taxon>Eukaryota</taxon>
        <taxon>Viridiplantae</taxon>
        <taxon>Streptophyta</taxon>
        <taxon>Embryophyta</taxon>
        <taxon>Tracheophyta</taxon>
        <taxon>Spermatophyta</taxon>
        <taxon>Magnoliopsida</taxon>
        <taxon>Liliopsida</taxon>
        <taxon>Poales</taxon>
        <taxon>Poaceae</taxon>
        <taxon>BOP clade</taxon>
        <taxon>Pooideae</taxon>
        <taxon>Triticodae</taxon>
        <taxon>Triticeae</taxon>
        <taxon>Triticinae</taxon>
        <taxon>Aegilops</taxon>
    </lineage>
</organism>
<dbReference type="PROSITE" id="PS50994">
    <property type="entry name" value="INTEGRASE"/>
    <property type="match status" value="1"/>
</dbReference>
<reference evidence="3" key="2">
    <citation type="journal article" date="2017" name="Nat. Plants">
        <title>The Aegilops tauschii genome reveals multiple impacts of transposons.</title>
        <authorList>
            <person name="Zhao G."/>
            <person name="Zou C."/>
            <person name="Li K."/>
            <person name="Wang K."/>
            <person name="Li T."/>
            <person name="Gao L."/>
            <person name="Zhang X."/>
            <person name="Wang H."/>
            <person name="Yang Z."/>
            <person name="Liu X."/>
            <person name="Jiang W."/>
            <person name="Mao L."/>
            <person name="Kong X."/>
            <person name="Jiao Y."/>
            <person name="Jia J."/>
        </authorList>
    </citation>
    <scope>NUCLEOTIDE SEQUENCE [LARGE SCALE GENOMIC DNA]</scope>
    <source>
        <strain evidence="3">cv. AL8/78</strain>
    </source>
</reference>
<dbReference type="SUPFAM" id="SSF53098">
    <property type="entry name" value="Ribonuclease H-like"/>
    <property type="match status" value="1"/>
</dbReference>
<dbReference type="InterPro" id="IPR012337">
    <property type="entry name" value="RNaseH-like_sf"/>
</dbReference>
<dbReference type="Gramene" id="AET2Gv20546900.1">
    <property type="protein sequence ID" value="AET2Gv20546900.1"/>
    <property type="gene ID" value="AET2Gv20546900"/>
</dbReference>
<dbReference type="InterPro" id="IPR036397">
    <property type="entry name" value="RNaseH_sf"/>
</dbReference>
<protein>
    <recommendedName>
        <fullName evidence="1">Integrase catalytic domain-containing protein</fullName>
    </recommendedName>
</protein>
<feature type="domain" description="Integrase catalytic" evidence="1">
    <location>
        <begin position="1"/>
        <end position="68"/>
    </location>
</feature>
<dbReference type="Proteomes" id="UP000015105">
    <property type="component" value="Chromosome 2D"/>
</dbReference>
<dbReference type="STRING" id="200361.A0A453BKQ4"/>
<reference evidence="2" key="3">
    <citation type="journal article" date="2017" name="Nature">
        <title>Genome sequence of the progenitor of the wheat D genome Aegilops tauschii.</title>
        <authorList>
            <person name="Luo M.C."/>
            <person name="Gu Y.Q."/>
            <person name="Puiu D."/>
            <person name="Wang H."/>
            <person name="Twardziok S.O."/>
            <person name="Deal K.R."/>
            <person name="Huo N."/>
            <person name="Zhu T."/>
            <person name="Wang L."/>
            <person name="Wang Y."/>
            <person name="McGuire P.E."/>
            <person name="Liu S."/>
            <person name="Long H."/>
            <person name="Ramasamy R.K."/>
            <person name="Rodriguez J.C."/>
            <person name="Van S.L."/>
            <person name="Yuan L."/>
            <person name="Wang Z."/>
            <person name="Xia Z."/>
            <person name="Xiao L."/>
            <person name="Anderson O.D."/>
            <person name="Ouyang S."/>
            <person name="Liang Y."/>
            <person name="Zimin A.V."/>
            <person name="Pertea G."/>
            <person name="Qi P."/>
            <person name="Bennetzen J.L."/>
            <person name="Dai X."/>
            <person name="Dawson M.W."/>
            <person name="Muller H.G."/>
            <person name="Kugler K."/>
            <person name="Rivarola-Duarte L."/>
            <person name="Spannagl M."/>
            <person name="Mayer K.F.X."/>
            <person name="Lu F.H."/>
            <person name="Bevan M.W."/>
            <person name="Leroy P."/>
            <person name="Li P."/>
            <person name="You F.M."/>
            <person name="Sun Q."/>
            <person name="Liu Z."/>
            <person name="Lyons E."/>
            <person name="Wicker T."/>
            <person name="Salzberg S.L."/>
            <person name="Devos K.M."/>
            <person name="Dvorak J."/>
        </authorList>
    </citation>
    <scope>NUCLEOTIDE SEQUENCE [LARGE SCALE GENOMIC DNA]</scope>
    <source>
        <strain evidence="2">cv. AL8/78</strain>
    </source>
</reference>
<accession>A0A453BKQ4</accession>
<reference evidence="2" key="5">
    <citation type="journal article" date="2021" name="G3 (Bethesda)">
        <title>Aegilops tauschii genome assembly Aet v5.0 features greater sequence contiguity and improved annotation.</title>
        <authorList>
            <person name="Wang L."/>
            <person name="Zhu T."/>
            <person name="Rodriguez J.C."/>
            <person name="Deal K.R."/>
            <person name="Dubcovsky J."/>
            <person name="McGuire P.E."/>
            <person name="Lux T."/>
            <person name="Spannagl M."/>
            <person name="Mayer K.F.X."/>
            <person name="Baldrich P."/>
            <person name="Meyers B.C."/>
            <person name="Huo N."/>
            <person name="Gu Y.Q."/>
            <person name="Zhou H."/>
            <person name="Devos K.M."/>
            <person name="Bennetzen J.L."/>
            <person name="Unver T."/>
            <person name="Budak H."/>
            <person name="Gulick P.J."/>
            <person name="Galiba G."/>
            <person name="Kalapos B."/>
            <person name="Nelson D.R."/>
            <person name="Li P."/>
            <person name="You F.M."/>
            <person name="Luo M.C."/>
            <person name="Dvorak J."/>
        </authorList>
    </citation>
    <scope>NUCLEOTIDE SEQUENCE [LARGE SCALE GENOMIC DNA]</scope>
    <source>
        <strain evidence="2">cv. AL8/78</strain>
    </source>
</reference>
<sequence>RTLLARHDAHFRLSCPYTSQQNGKAERALRALKDGVHALLFHASMPPRFWAKALSTSTYLLNRRPCQS</sequence>
<name>A0A453BKQ4_AEGTS</name>
<reference evidence="3" key="1">
    <citation type="journal article" date="2014" name="Science">
        <title>Ancient hybridizations among the ancestral genomes of bread wheat.</title>
        <authorList>
            <consortium name="International Wheat Genome Sequencing Consortium,"/>
            <person name="Marcussen T."/>
            <person name="Sandve S.R."/>
            <person name="Heier L."/>
            <person name="Spannagl M."/>
            <person name="Pfeifer M."/>
            <person name="Jakobsen K.S."/>
            <person name="Wulff B.B."/>
            <person name="Steuernagel B."/>
            <person name="Mayer K.F."/>
            <person name="Olsen O.A."/>
        </authorList>
    </citation>
    <scope>NUCLEOTIDE SEQUENCE [LARGE SCALE GENOMIC DNA]</scope>
    <source>
        <strain evidence="3">cv. AL8/78</strain>
    </source>
</reference>
<dbReference type="GO" id="GO:0015074">
    <property type="term" value="P:DNA integration"/>
    <property type="evidence" value="ECO:0007669"/>
    <property type="project" value="InterPro"/>
</dbReference>
<reference evidence="2" key="4">
    <citation type="submission" date="2019-03" db="UniProtKB">
        <authorList>
            <consortium name="EnsemblPlants"/>
        </authorList>
    </citation>
    <scope>IDENTIFICATION</scope>
</reference>
<evidence type="ECO:0000259" key="1">
    <source>
        <dbReference type="PROSITE" id="PS50994"/>
    </source>
</evidence>
<dbReference type="InterPro" id="IPR001584">
    <property type="entry name" value="Integrase_cat-core"/>
</dbReference>
<dbReference type="InterPro" id="IPR039537">
    <property type="entry name" value="Retrotran_Ty1/copia-like"/>
</dbReference>
<dbReference type="AlphaFoldDB" id="A0A453BKQ4"/>
<proteinExistence type="predicted"/>
<dbReference type="EnsemblPlants" id="AET2Gv20546900.1">
    <property type="protein sequence ID" value="AET2Gv20546900.1"/>
    <property type="gene ID" value="AET2Gv20546900"/>
</dbReference>
<dbReference type="GO" id="GO:0003676">
    <property type="term" value="F:nucleic acid binding"/>
    <property type="evidence" value="ECO:0007669"/>
    <property type="project" value="InterPro"/>
</dbReference>
<dbReference type="Gene3D" id="3.30.420.10">
    <property type="entry name" value="Ribonuclease H-like superfamily/Ribonuclease H"/>
    <property type="match status" value="1"/>
</dbReference>
<evidence type="ECO:0000313" key="2">
    <source>
        <dbReference type="EnsemblPlants" id="AET2Gv20546900.1"/>
    </source>
</evidence>
<dbReference type="PANTHER" id="PTHR42648:SF30">
    <property type="entry name" value="RIBONUCLEASE H-LIKE DOMAIN, GAG-PRE-INTEGRASE DOMAIN PROTEIN-RELATED"/>
    <property type="match status" value="1"/>
</dbReference>
<keyword evidence="3" id="KW-1185">Reference proteome</keyword>
<dbReference type="PANTHER" id="PTHR42648">
    <property type="entry name" value="TRANSPOSASE, PUTATIVE-RELATED"/>
    <property type="match status" value="1"/>
</dbReference>